<reference evidence="2" key="1">
    <citation type="journal article" date="2020" name="Cell">
        <title>Large-Scale Comparative Analyses of Tick Genomes Elucidate Their Genetic Diversity and Vector Capacities.</title>
        <authorList>
            <consortium name="Tick Genome and Microbiome Consortium (TIGMIC)"/>
            <person name="Jia N."/>
            <person name="Wang J."/>
            <person name="Shi W."/>
            <person name="Du L."/>
            <person name="Sun Y."/>
            <person name="Zhan W."/>
            <person name="Jiang J.F."/>
            <person name="Wang Q."/>
            <person name="Zhang B."/>
            <person name="Ji P."/>
            <person name="Bell-Sakyi L."/>
            <person name="Cui X.M."/>
            <person name="Yuan T.T."/>
            <person name="Jiang B.G."/>
            <person name="Yang W.F."/>
            <person name="Lam T.T."/>
            <person name="Chang Q.C."/>
            <person name="Ding S.J."/>
            <person name="Wang X.J."/>
            <person name="Zhu J.G."/>
            <person name="Ruan X.D."/>
            <person name="Zhao L."/>
            <person name="Wei J.T."/>
            <person name="Ye R.Z."/>
            <person name="Que T.C."/>
            <person name="Du C.H."/>
            <person name="Zhou Y.H."/>
            <person name="Cheng J.X."/>
            <person name="Dai P.F."/>
            <person name="Guo W.B."/>
            <person name="Han X.H."/>
            <person name="Huang E.J."/>
            <person name="Li L.F."/>
            <person name="Wei W."/>
            <person name="Gao Y.C."/>
            <person name="Liu J.Z."/>
            <person name="Shao H.Z."/>
            <person name="Wang X."/>
            <person name="Wang C.C."/>
            <person name="Yang T.C."/>
            <person name="Huo Q.B."/>
            <person name="Li W."/>
            <person name="Chen H.Y."/>
            <person name="Chen S.E."/>
            <person name="Zhou L.G."/>
            <person name="Ni X.B."/>
            <person name="Tian J.H."/>
            <person name="Sheng Y."/>
            <person name="Liu T."/>
            <person name="Pan Y.S."/>
            <person name="Xia L.Y."/>
            <person name="Li J."/>
            <person name="Zhao F."/>
            <person name="Cao W.C."/>
        </authorList>
    </citation>
    <scope>NUCLEOTIDE SEQUENCE</scope>
    <source>
        <strain evidence="2">Rsan-2018</strain>
    </source>
</reference>
<feature type="compositionally biased region" description="Polar residues" evidence="1">
    <location>
        <begin position="116"/>
        <end position="132"/>
    </location>
</feature>
<dbReference type="EMBL" id="JABSTV010001251">
    <property type="protein sequence ID" value="KAH7951295.1"/>
    <property type="molecule type" value="Genomic_DNA"/>
</dbReference>
<accession>A0A9D4SVT4</accession>
<keyword evidence="3" id="KW-1185">Reference proteome</keyword>
<evidence type="ECO:0000256" key="1">
    <source>
        <dbReference type="SAM" id="MobiDB-lite"/>
    </source>
</evidence>
<sequence length="210" mass="22955">MSGRAVLGESVEKGSRCSVDRVLRVFKVSRQLRSTVFLWPQSAAGPAIFLPFCQPPQVFRPELMNNGAMFRGPRAAVPYASSRVLMPQGGRHRTMLRDKLASGKGRRLRQAPVHCSSASTAIETRHSTGSGSRRQEMRGACFSRANRSAVCVLPVISPVTPFVFWTLVIISDAAAGPRSRHLVPPSFHEQEKGARFASFPPAAASRDQKV</sequence>
<comment type="caution">
    <text evidence="2">The sequence shown here is derived from an EMBL/GenBank/DDBJ whole genome shotgun (WGS) entry which is preliminary data.</text>
</comment>
<reference evidence="2" key="2">
    <citation type="submission" date="2021-09" db="EMBL/GenBank/DDBJ databases">
        <authorList>
            <person name="Jia N."/>
            <person name="Wang J."/>
            <person name="Shi W."/>
            <person name="Du L."/>
            <person name="Sun Y."/>
            <person name="Zhan W."/>
            <person name="Jiang J."/>
            <person name="Wang Q."/>
            <person name="Zhang B."/>
            <person name="Ji P."/>
            <person name="Sakyi L.B."/>
            <person name="Cui X."/>
            <person name="Yuan T."/>
            <person name="Jiang B."/>
            <person name="Yang W."/>
            <person name="Lam T.T.-Y."/>
            <person name="Chang Q."/>
            <person name="Ding S."/>
            <person name="Wang X."/>
            <person name="Zhu J."/>
            <person name="Ruan X."/>
            <person name="Zhao L."/>
            <person name="Wei J."/>
            <person name="Que T."/>
            <person name="Du C."/>
            <person name="Cheng J."/>
            <person name="Dai P."/>
            <person name="Han X."/>
            <person name="Huang E."/>
            <person name="Gao Y."/>
            <person name="Liu J."/>
            <person name="Shao H."/>
            <person name="Ye R."/>
            <person name="Li L."/>
            <person name="Wei W."/>
            <person name="Wang X."/>
            <person name="Wang C."/>
            <person name="Huo Q."/>
            <person name="Li W."/>
            <person name="Guo W."/>
            <person name="Chen H."/>
            <person name="Chen S."/>
            <person name="Zhou L."/>
            <person name="Zhou L."/>
            <person name="Ni X."/>
            <person name="Tian J."/>
            <person name="Zhou Y."/>
            <person name="Sheng Y."/>
            <person name="Liu T."/>
            <person name="Pan Y."/>
            <person name="Xia L."/>
            <person name="Li J."/>
            <person name="Zhao F."/>
            <person name="Cao W."/>
        </authorList>
    </citation>
    <scope>NUCLEOTIDE SEQUENCE</scope>
    <source>
        <strain evidence="2">Rsan-2018</strain>
        <tissue evidence="2">Larvae</tissue>
    </source>
</reference>
<proteinExistence type="predicted"/>
<dbReference type="Proteomes" id="UP000821837">
    <property type="component" value="Chromosome 5"/>
</dbReference>
<evidence type="ECO:0000313" key="2">
    <source>
        <dbReference type="EMBL" id="KAH7951295.1"/>
    </source>
</evidence>
<evidence type="ECO:0000313" key="3">
    <source>
        <dbReference type="Proteomes" id="UP000821837"/>
    </source>
</evidence>
<protein>
    <submittedName>
        <fullName evidence="2">Uncharacterized protein</fullName>
    </submittedName>
</protein>
<organism evidence="2 3">
    <name type="scientific">Rhipicephalus sanguineus</name>
    <name type="common">Brown dog tick</name>
    <name type="synonym">Ixodes sanguineus</name>
    <dbReference type="NCBI Taxonomy" id="34632"/>
    <lineage>
        <taxon>Eukaryota</taxon>
        <taxon>Metazoa</taxon>
        <taxon>Ecdysozoa</taxon>
        <taxon>Arthropoda</taxon>
        <taxon>Chelicerata</taxon>
        <taxon>Arachnida</taxon>
        <taxon>Acari</taxon>
        <taxon>Parasitiformes</taxon>
        <taxon>Ixodida</taxon>
        <taxon>Ixodoidea</taxon>
        <taxon>Ixodidae</taxon>
        <taxon>Rhipicephalinae</taxon>
        <taxon>Rhipicephalus</taxon>
        <taxon>Rhipicephalus</taxon>
    </lineage>
</organism>
<feature type="region of interest" description="Disordered" evidence="1">
    <location>
        <begin position="116"/>
        <end position="135"/>
    </location>
</feature>
<name>A0A9D4SVT4_RHISA</name>
<gene>
    <name evidence="2" type="ORF">HPB52_007721</name>
</gene>
<dbReference type="AlphaFoldDB" id="A0A9D4SVT4"/>